<dbReference type="HOGENOM" id="CLU_012817_13_1_5"/>
<dbReference type="SUPFAM" id="SSF56954">
    <property type="entry name" value="Outer membrane efflux proteins (OEP)"/>
    <property type="match status" value="1"/>
</dbReference>
<dbReference type="InParanoid" id="F1ZAM7"/>
<comment type="subcellular location">
    <subcellularLocation>
        <location evidence="2">Cell membrane</location>
        <topology evidence="2">Lipid-anchor</topology>
    </subcellularLocation>
</comment>
<keyword evidence="2" id="KW-1134">Transmembrane beta strand</keyword>
<accession>F1ZAM7</accession>
<evidence type="ECO:0000313" key="5">
    <source>
        <dbReference type="Proteomes" id="UP000004728"/>
    </source>
</evidence>
<dbReference type="PANTHER" id="PTHR30203">
    <property type="entry name" value="OUTER MEMBRANE CATION EFFLUX PROTEIN"/>
    <property type="match status" value="1"/>
</dbReference>
<evidence type="ECO:0000313" key="4">
    <source>
        <dbReference type="EMBL" id="EGD58336.1"/>
    </source>
</evidence>
<feature type="chain" id="PRO_5001438435" evidence="2">
    <location>
        <begin position="18"/>
        <end position="473"/>
    </location>
</feature>
<dbReference type="EMBL" id="AEWJ01000043">
    <property type="protein sequence ID" value="EGD58336.1"/>
    <property type="molecule type" value="Genomic_DNA"/>
</dbReference>
<dbReference type="GO" id="GO:0015562">
    <property type="term" value="F:efflux transmembrane transporter activity"/>
    <property type="evidence" value="ECO:0007669"/>
    <property type="project" value="InterPro"/>
</dbReference>
<sequence>MLALSALSALVGGCSMAPTYHVPTSVTPTPTFKADPGWAVAQPSDDAAKGAWWTLFGDDTLNGLEARVLVTNQNLAYYRAAYAQALATVRVDRAALLPTASGSAGVTHQDTFASGSKAVSTFSVTGSASWVPDLWGNLTNTTRAARAQAEASAAELANATLSAQGTLASDYFALRGIDAQAVMLDATIVSYRRSLEVTRNKFAAGTVSSADVDTARTTLANAEASRRDLDRQRAAYEAAIAVLVGENPSTFSLAQVTWHPVVPDVPGIVPSAVLERRPDIANAERLVAAANANIGVAKAAFFPTVTLTASGGSQSSTIGSLFGASTSLWSLGASAAETLIDWGARSAKVRGARAAYDASVATYRQTVLNAFQEVESDLAAVGAYRAEDAQYATASQSADRAETVTRNQYQAGTVDFTSVTQAQATAYTARVNLILNTVYRQTTAVALIQAIGGQWTGSVDLHPTLPAPQPSVR</sequence>
<dbReference type="InterPro" id="IPR003423">
    <property type="entry name" value="OMP_efflux"/>
</dbReference>
<protein>
    <submittedName>
        <fullName evidence="4">RND efflux system, outer membrane lipoprotein, NodT family</fullName>
    </submittedName>
</protein>
<dbReference type="GO" id="GO:0005886">
    <property type="term" value="C:plasma membrane"/>
    <property type="evidence" value="ECO:0007669"/>
    <property type="project" value="UniProtKB-SubCell"/>
</dbReference>
<evidence type="ECO:0000256" key="1">
    <source>
        <dbReference type="ARBA" id="ARBA00007613"/>
    </source>
</evidence>
<evidence type="ECO:0000256" key="2">
    <source>
        <dbReference type="RuleBase" id="RU362097"/>
    </source>
</evidence>
<dbReference type="eggNOG" id="COG1538">
    <property type="taxonomic scope" value="Bacteria"/>
</dbReference>
<dbReference type="AlphaFoldDB" id="F1ZAM7"/>
<dbReference type="InterPro" id="IPR010131">
    <property type="entry name" value="MdtP/NodT-like"/>
</dbReference>
<feature type="signal peptide" evidence="2">
    <location>
        <begin position="1"/>
        <end position="17"/>
    </location>
</feature>
<keyword evidence="2 4" id="KW-0449">Lipoprotein</keyword>
<gene>
    <name evidence="4" type="ORF">Y88_0390</name>
</gene>
<dbReference type="Pfam" id="PF02321">
    <property type="entry name" value="OEP"/>
    <property type="match status" value="2"/>
</dbReference>
<keyword evidence="2" id="KW-0564">Palmitate</keyword>
<dbReference type="Gene3D" id="1.20.1600.10">
    <property type="entry name" value="Outer membrane efflux proteins (OEP)"/>
    <property type="match status" value="1"/>
</dbReference>
<feature type="coiled-coil region" evidence="3">
    <location>
        <begin position="212"/>
        <end position="239"/>
    </location>
</feature>
<keyword evidence="2" id="KW-0732">Signal</keyword>
<comment type="similarity">
    <text evidence="1 2">Belongs to the outer membrane factor (OMF) (TC 1.B.17) family.</text>
</comment>
<dbReference type="Gene3D" id="2.20.200.10">
    <property type="entry name" value="Outer membrane efflux proteins (OEP)"/>
    <property type="match status" value="1"/>
</dbReference>
<reference evidence="4 5" key="1">
    <citation type="journal article" date="2012" name="J. Bacteriol.">
        <title>Draft Genome Sequence of Novosphingobium nitrogenifigens Y88T.</title>
        <authorList>
            <person name="Strabala T.J."/>
            <person name="Macdonald L."/>
            <person name="Liu V."/>
            <person name="Smit A.M."/>
        </authorList>
    </citation>
    <scope>NUCLEOTIDE SEQUENCE [LARGE SCALE GENOMIC DNA]</scope>
    <source>
        <strain evidence="4 5">DSM 19370</strain>
    </source>
</reference>
<dbReference type="PANTHER" id="PTHR30203:SF33">
    <property type="entry name" value="BLR4455 PROTEIN"/>
    <property type="match status" value="1"/>
</dbReference>
<proteinExistence type="inferred from homology"/>
<dbReference type="STRING" id="983920.Y88_0390"/>
<organism evidence="4 5">
    <name type="scientific">Novosphingobium nitrogenifigens DSM 19370</name>
    <dbReference type="NCBI Taxonomy" id="983920"/>
    <lineage>
        <taxon>Bacteria</taxon>
        <taxon>Pseudomonadati</taxon>
        <taxon>Pseudomonadota</taxon>
        <taxon>Alphaproteobacteria</taxon>
        <taxon>Sphingomonadales</taxon>
        <taxon>Sphingomonadaceae</taxon>
        <taxon>Novosphingobium</taxon>
    </lineage>
</organism>
<keyword evidence="2" id="KW-0472">Membrane</keyword>
<keyword evidence="2" id="KW-0812">Transmembrane</keyword>
<comment type="caution">
    <text evidence="4">The sequence shown here is derived from an EMBL/GenBank/DDBJ whole genome shotgun (WGS) entry which is preliminary data.</text>
</comment>
<dbReference type="NCBIfam" id="TIGR01845">
    <property type="entry name" value="outer_NodT"/>
    <property type="match status" value="1"/>
</dbReference>
<evidence type="ECO:0000256" key="3">
    <source>
        <dbReference type="SAM" id="Coils"/>
    </source>
</evidence>
<keyword evidence="5" id="KW-1185">Reference proteome</keyword>
<keyword evidence="3" id="KW-0175">Coiled coil</keyword>
<name>F1ZAM7_9SPHN</name>
<dbReference type="Proteomes" id="UP000004728">
    <property type="component" value="Unassembled WGS sequence"/>
</dbReference>